<dbReference type="Proteomes" id="UP001220610">
    <property type="component" value="Chromosome"/>
</dbReference>
<gene>
    <name evidence="1" type="ORF">P0Y53_19820</name>
</gene>
<dbReference type="AlphaFoldDB" id="A0AAJ5WUL6"/>
<protein>
    <submittedName>
        <fullName evidence="1">Uncharacterized protein</fullName>
    </submittedName>
</protein>
<name>A0AAJ5WUL6_9BACT</name>
<evidence type="ECO:0000313" key="1">
    <source>
        <dbReference type="EMBL" id="WEK34740.1"/>
    </source>
</evidence>
<organism evidence="1 2">
    <name type="scientific">Candidatus Pseudobacter hemicellulosilyticus</name>
    <dbReference type="NCBI Taxonomy" id="3121375"/>
    <lineage>
        <taxon>Bacteria</taxon>
        <taxon>Pseudomonadati</taxon>
        <taxon>Bacteroidota</taxon>
        <taxon>Chitinophagia</taxon>
        <taxon>Chitinophagales</taxon>
        <taxon>Chitinophagaceae</taxon>
        <taxon>Pseudobacter</taxon>
    </lineage>
</organism>
<reference evidence="1" key="1">
    <citation type="submission" date="2023-03" db="EMBL/GenBank/DDBJ databases">
        <title>Andean soil-derived lignocellulolytic bacterial consortium as a source of novel taxa and putative plastic-active enzymes.</title>
        <authorList>
            <person name="Diaz-Garcia L."/>
            <person name="Chuvochina M."/>
            <person name="Feuerriegel G."/>
            <person name="Bunk B."/>
            <person name="Sproer C."/>
            <person name="Streit W.R."/>
            <person name="Rodriguez L.M."/>
            <person name="Overmann J."/>
            <person name="Jimenez D.J."/>
        </authorList>
    </citation>
    <scope>NUCLEOTIDE SEQUENCE</scope>
    <source>
        <strain evidence="1">MAG 7</strain>
    </source>
</reference>
<sequence length="564" mass="63944">MTQLQPQPVQQEQPQTNTATAYGIEKKVVEEKGDYLPTLTLIFAEPYGHLCQVSIFDEKLERVAISGMERGDPLWRTYLLAPGRYIVRIGISGQIKDTEILLTMDKTCTVGMANSPGGRQRLQVPELYSSALLYGIGAYRSNHEYYHDPAVAISSENTCQRGAVTESPGSGLFIFLRYSSRERYQQTNNGLPYWDRFRLYDAESGQLIAHFPEYCITGDPVYADNKEDGNGFIGFSANLIPGLYYFIYTAAPGQERVIPIYVYKGWYTQFFMTMAVQPLFGTIRVFMSKDKAYDPAEINHIYTDVCLCKLQNNDFSLDTSLIQRIIEPEFEAPMLTLLGAYLYLLSGETINDGVFQQIIRNLQSNILQDNSSPDLLALNLLSYQHFKKTALENTVVAWGPGAGTPMLRVAYNIIRENAALNPWLVTANSLNDHIAETQALDSPFNTFTRPVDIYRHPSRIALTTRSRYKKLESNYSGIPLLQTYDLQEALDNPANEDEYLIWRPEGNYVSEPRVPYGSRRSWIERAILSLRDSEESFSSVGQLARRLKAPYVTVERALTRLGLK</sequence>
<evidence type="ECO:0000313" key="2">
    <source>
        <dbReference type="Proteomes" id="UP001220610"/>
    </source>
</evidence>
<proteinExistence type="predicted"/>
<accession>A0AAJ5WUL6</accession>
<dbReference type="EMBL" id="CP119311">
    <property type="protein sequence ID" value="WEK34740.1"/>
    <property type="molecule type" value="Genomic_DNA"/>
</dbReference>